<dbReference type="InterPro" id="IPR001387">
    <property type="entry name" value="Cro/C1-type_HTH"/>
</dbReference>
<name>A0ABV4P791_9GAMM</name>
<dbReference type="EMBL" id="JBGMEK010000162">
    <property type="protein sequence ID" value="MFA0813894.1"/>
    <property type="molecule type" value="Genomic_DNA"/>
</dbReference>
<reference evidence="2 3" key="1">
    <citation type="submission" date="2024-08" db="EMBL/GenBank/DDBJ databases">
        <authorList>
            <person name="Ishaq N."/>
        </authorList>
    </citation>
    <scope>NUCLEOTIDE SEQUENCE [LARGE SCALE GENOMIC DNA]</scope>
    <source>
        <strain evidence="2 3">DSM 18651</strain>
    </source>
</reference>
<sequence length="84" mass="9518">MRRASHLRLKQHQVAEALGVSRSFVHKLYTGQKRGISFMQLYKLCSLLEMSPDELLGYPSTAPTLTESQVRELLSKIEASLRDA</sequence>
<comment type="caution">
    <text evidence="2">The sequence shown here is derived from an EMBL/GenBank/DDBJ whole genome shotgun (WGS) entry which is preliminary data.</text>
</comment>
<accession>A0ABV4P791</accession>
<evidence type="ECO:0000313" key="2">
    <source>
        <dbReference type="EMBL" id="MFA0813894.1"/>
    </source>
</evidence>
<proteinExistence type="predicted"/>
<dbReference type="RefSeq" id="WP_371841732.1">
    <property type="nucleotide sequence ID" value="NZ_JBGMEK010000162.1"/>
</dbReference>
<protein>
    <submittedName>
        <fullName evidence="2">Helix-turn-helix domain-containing protein</fullName>
    </submittedName>
</protein>
<dbReference type="Gene3D" id="1.10.260.40">
    <property type="entry name" value="lambda repressor-like DNA-binding domains"/>
    <property type="match status" value="1"/>
</dbReference>
<dbReference type="Pfam" id="PF13443">
    <property type="entry name" value="HTH_26"/>
    <property type="match status" value="1"/>
</dbReference>
<dbReference type="Proteomes" id="UP001569428">
    <property type="component" value="Unassembled WGS sequence"/>
</dbReference>
<dbReference type="CDD" id="cd00093">
    <property type="entry name" value="HTH_XRE"/>
    <property type="match status" value="1"/>
</dbReference>
<dbReference type="InterPro" id="IPR010982">
    <property type="entry name" value="Lambda_DNA-bd_dom_sf"/>
</dbReference>
<dbReference type="SMART" id="SM00530">
    <property type="entry name" value="HTH_XRE"/>
    <property type="match status" value="1"/>
</dbReference>
<evidence type="ECO:0000259" key="1">
    <source>
        <dbReference type="PROSITE" id="PS50943"/>
    </source>
</evidence>
<dbReference type="PROSITE" id="PS50943">
    <property type="entry name" value="HTH_CROC1"/>
    <property type="match status" value="1"/>
</dbReference>
<feature type="domain" description="HTH cro/C1-type" evidence="1">
    <location>
        <begin position="9"/>
        <end position="55"/>
    </location>
</feature>
<organism evidence="2 3">
    <name type="scientific">Microbulbifer epialgicus</name>
    <dbReference type="NCBI Taxonomy" id="393907"/>
    <lineage>
        <taxon>Bacteria</taxon>
        <taxon>Pseudomonadati</taxon>
        <taxon>Pseudomonadota</taxon>
        <taxon>Gammaproteobacteria</taxon>
        <taxon>Cellvibrionales</taxon>
        <taxon>Microbulbiferaceae</taxon>
        <taxon>Microbulbifer</taxon>
    </lineage>
</organism>
<keyword evidence="3" id="KW-1185">Reference proteome</keyword>
<gene>
    <name evidence="2" type="ORF">ACCI49_23780</name>
</gene>
<evidence type="ECO:0000313" key="3">
    <source>
        <dbReference type="Proteomes" id="UP001569428"/>
    </source>
</evidence>
<dbReference type="SUPFAM" id="SSF47413">
    <property type="entry name" value="lambda repressor-like DNA-binding domains"/>
    <property type="match status" value="1"/>
</dbReference>